<proteinExistence type="predicted"/>
<evidence type="ECO:0000313" key="1">
    <source>
        <dbReference type="EMBL" id="QAY66442.1"/>
    </source>
</evidence>
<sequence length="129" mass="13528">MSTRKQGKGFWLGALAGGVAGSIAALLLTPKTGKEMRHDISVGAHKVGDVTVKVASQVGETASDMAEKAKQMGSKVASTVKSWRGAGTEEELAAVSSHHSRQEELELAFSDLELFGEGKDETDSDPARS</sequence>
<evidence type="ECO:0000313" key="2">
    <source>
        <dbReference type="Proteomes" id="UP000293568"/>
    </source>
</evidence>
<reference evidence="1 2" key="1">
    <citation type="submission" date="2019-01" db="EMBL/GenBank/DDBJ databases">
        <title>Genome sequencing of strain FW100M-2.</title>
        <authorList>
            <person name="Heo J."/>
            <person name="Kim S.-J."/>
            <person name="Kim J.-S."/>
            <person name="Hong S.-B."/>
            <person name="Kwon S.-W."/>
        </authorList>
    </citation>
    <scope>NUCLEOTIDE SEQUENCE [LARGE SCALE GENOMIC DNA]</scope>
    <source>
        <strain evidence="1 2">FW100M-2</strain>
    </source>
</reference>
<dbReference type="OrthoDB" id="9810874at2"/>
<dbReference type="InterPro" id="IPR052928">
    <property type="entry name" value="Desiccation-related_membrane"/>
</dbReference>
<accession>A0A4P6EU27</accession>
<keyword evidence="2" id="KW-1185">Reference proteome</keyword>
<dbReference type="PANTHER" id="PTHR35792">
    <property type="entry name" value="GENERAL STRESS PROTEIN"/>
    <property type="match status" value="1"/>
</dbReference>
<dbReference type="KEGG" id="pprt:ET464_08495"/>
<dbReference type="Proteomes" id="UP000293568">
    <property type="component" value="Chromosome"/>
</dbReference>
<gene>
    <name evidence="1" type="ORF">ET464_08495</name>
</gene>
<dbReference type="Pfam" id="PF12732">
    <property type="entry name" value="YtxH"/>
    <property type="match status" value="1"/>
</dbReference>
<dbReference type="PANTHER" id="PTHR35792:SF2">
    <property type="entry name" value="GENERAL STRESS PROTEIN"/>
    <property type="match status" value="1"/>
</dbReference>
<dbReference type="AlphaFoldDB" id="A0A4P6EU27"/>
<dbReference type="RefSeq" id="WP_129440032.1">
    <property type="nucleotide sequence ID" value="NZ_CP035492.1"/>
</dbReference>
<dbReference type="InterPro" id="IPR024623">
    <property type="entry name" value="YtxH"/>
</dbReference>
<dbReference type="EMBL" id="CP035492">
    <property type="protein sequence ID" value="QAY66442.1"/>
    <property type="molecule type" value="Genomic_DNA"/>
</dbReference>
<name>A0A4P6EU27_9BACL</name>
<organism evidence="1 2">
    <name type="scientific">Paenibacillus protaetiae</name>
    <dbReference type="NCBI Taxonomy" id="2509456"/>
    <lineage>
        <taxon>Bacteria</taxon>
        <taxon>Bacillati</taxon>
        <taxon>Bacillota</taxon>
        <taxon>Bacilli</taxon>
        <taxon>Bacillales</taxon>
        <taxon>Paenibacillaceae</taxon>
        <taxon>Paenibacillus</taxon>
    </lineage>
</organism>
<protein>
    <submittedName>
        <fullName evidence="1">YtxH domain-containing protein</fullName>
    </submittedName>
</protein>